<keyword evidence="3" id="KW-1133">Transmembrane helix</keyword>
<keyword evidence="1" id="KW-0406">Ion transport</keyword>
<dbReference type="GO" id="GO:0016020">
    <property type="term" value="C:membrane"/>
    <property type="evidence" value="ECO:0007669"/>
    <property type="project" value="UniProtKB-SubCell"/>
</dbReference>
<evidence type="ECO:0000256" key="3">
    <source>
        <dbReference type="SAM" id="Phobius"/>
    </source>
</evidence>
<evidence type="ECO:0000313" key="5">
    <source>
        <dbReference type="EMBL" id="KAI5332249.1"/>
    </source>
</evidence>
<keyword evidence="3" id="KW-0812">Transmembrane</keyword>
<dbReference type="SMART" id="SM00100">
    <property type="entry name" value="cNMP"/>
    <property type="match status" value="5"/>
</dbReference>
<dbReference type="SUPFAM" id="SSF51206">
    <property type="entry name" value="cAMP-binding domain-like"/>
    <property type="match status" value="5"/>
</dbReference>
<feature type="domain" description="Cyclic nucleotide-binding" evidence="4">
    <location>
        <begin position="1111"/>
        <end position="1195"/>
    </location>
</feature>
<dbReference type="CDD" id="cd00038">
    <property type="entry name" value="CAP_ED"/>
    <property type="match status" value="5"/>
</dbReference>
<dbReference type="EMBL" id="JAJFAZ020000004">
    <property type="protein sequence ID" value="KAI5332249.1"/>
    <property type="molecule type" value="Genomic_DNA"/>
</dbReference>
<feature type="domain" description="Cyclic nucleotide-binding" evidence="4">
    <location>
        <begin position="637"/>
        <end position="682"/>
    </location>
</feature>
<keyword evidence="2" id="KW-0407">Ion channel</keyword>
<gene>
    <name evidence="5" type="ORF">L3X38_022378</name>
</gene>
<comment type="caution">
    <text evidence="5">The sequence shown here is derived from an EMBL/GenBank/DDBJ whole genome shotgun (WGS) entry which is preliminary data.</text>
</comment>
<dbReference type="PROSITE" id="PS50042">
    <property type="entry name" value="CNMP_BINDING_3"/>
    <property type="match status" value="5"/>
</dbReference>
<evidence type="ECO:0000313" key="6">
    <source>
        <dbReference type="Proteomes" id="UP001054821"/>
    </source>
</evidence>
<dbReference type="Gene3D" id="2.60.120.10">
    <property type="entry name" value="Jelly Rolls"/>
    <property type="match status" value="5"/>
</dbReference>
<feature type="domain" description="Cyclic nucleotide-binding" evidence="4">
    <location>
        <begin position="397"/>
        <end position="480"/>
    </location>
</feature>
<dbReference type="SUPFAM" id="SSF81324">
    <property type="entry name" value="Voltage-gated potassium channels"/>
    <property type="match status" value="1"/>
</dbReference>
<dbReference type="InterPro" id="IPR000595">
    <property type="entry name" value="cNMP-bd_dom"/>
</dbReference>
<feature type="domain" description="Cyclic nucleotide-binding" evidence="4">
    <location>
        <begin position="864"/>
        <end position="946"/>
    </location>
</feature>
<accession>A0AAD4VVT8</accession>
<proteinExistence type="predicted"/>
<dbReference type="AlphaFoldDB" id="A0AAD4VVT8"/>
<dbReference type="PANTHER" id="PTHR45651">
    <property type="entry name" value="CYCLIC NUCLEOTIDE-GATED ION CHANNEL 15-RELATED-RELATED"/>
    <property type="match status" value="1"/>
</dbReference>
<keyword evidence="1" id="KW-0813">Transport</keyword>
<feature type="transmembrane region" description="Helical" evidence="3">
    <location>
        <begin position="43"/>
        <end position="65"/>
    </location>
</feature>
<dbReference type="GO" id="GO:0034220">
    <property type="term" value="P:monoatomic ion transmembrane transport"/>
    <property type="evidence" value="ECO:0007669"/>
    <property type="project" value="UniProtKB-KW"/>
</dbReference>
<keyword evidence="3" id="KW-0472">Membrane</keyword>
<keyword evidence="6" id="KW-1185">Reference proteome</keyword>
<name>A0AAD4VVT8_PRUDU</name>
<dbReference type="InterPro" id="IPR014710">
    <property type="entry name" value="RmlC-like_jellyroll"/>
</dbReference>
<evidence type="ECO:0000256" key="1">
    <source>
        <dbReference type="ARBA" id="ARBA00023286"/>
    </source>
</evidence>
<dbReference type="InterPro" id="IPR018490">
    <property type="entry name" value="cNMP-bd_dom_sf"/>
</dbReference>
<reference evidence="5 6" key="1">
    <citation type="journal article" date="2022" name="G3 (Bethesda)">
        <title>Whole-genome sequence and methylome profiling of the almond [Prunus dulcis (Mill.) D.A. Webb] cultivar 'Nonpareil'.</title>
        <authorList>
            <person name="D'Amico-Willman K.M."/>
            <person name="Ouma W.Z."/>
            <person name="Meulia T."/>
            <person name="Sideli G.M."/>
            <person name="Gradziel T.M."/>
            <person name="Fresnedo-Ramirez J."/>
        </authorList>
    </citation>
    <scope>NUCLEOTIDE SEQUENCE [LARGE SCALE GENOMIC DNA]</scope>
    <source>
        <strain evidence="5">Clone GOH B32 T37-40</strain>
    </source>
</reference>
<keyword evidence="1" id="KW-1071">Ligand-gated ion channel</keyword>
<organism evidence="5 6">
    <name type="scientific">Prunus dulcis</name>
    <name type="common">Almond</name>
    <name type="synonym">Amygdalus dulcis</name>
    <dbReference type="NCBI Taxonomy" id="3755"/>
    <lineage>
        <taxon>Eukaryota</taxon>
        <taxon>Viridiplantae</taxon>
        <taxon>Streptophyta</taxon>
        <taxon>Embryophyta</taxon>
        <taxon>Tracheophyta</taxon>
        <taxon>Spermatophyta</taxon>
        <taxon>Magnoliopsida</taxon>
        <taxon>eudicotyledons</taxon>
        <taxon>Gunneridae</taxon>
        <taxon>Pentapetalae</taxon>
        <taxon>rosids</taxon>
        <taxon>fabids</taxon>
        <taxon>Rosales</taxon>
        <taxon>Rosaceae</taxon>
        <taxon>Amygdaloideae</taxon>
        <taxon>Amygdaleae</taxon>
        <taxon>Prunus</taxon>
    </lineage>
</organism>
<dbReference type="Proteomes" id="UP001054821">
    <property type="component" value="Chromosome 4"/>
</dbReference>
<protein>
    <recommendedName>
        <fullName evidence="4">Cyclic nucleotide-binding domain-containing protein</fullName>
    </recommendedName>
</protein>
<evidence type="ECO:0000256" key="2">
    <source>
        <dbReference type="ARBA" id="ARBA00023303"/>
    </source>
</evidence>
<dbReference type="PANTHER" id="PTHR45651:SF68">
    <property type="entry name" value="ION TRANSPORT DOMAIN-CONTAINING PROTEIN"/>
    <property type="match status" value="1"/>
</dbReference>
<evidence type="ECO:0000259" key="4">
    <source>
        <dbReference type="PROSITE" id="PS50042"/>
    </source>
</evidence>
<sequence>MYLDAIQSGNTGPVNFPRKFFYSFWWGIRNLSNFGTSLETSSYVWENCFAILIAVIGLLIFLYLIGNLQTYMQWAAAKAEEQKEDDLRKRIKMKEDSIDDWMLKHGLPQDLKKEIMDIIKENNVVEKNIDAEVDVKYLFSIDLPRTTESSIKHHVGMNVLNKVPVLQNMKVEVLKTICDHLKPQILYPDNINVFRRGKAIDFMLFIIEGNISIQENASEPTESTPGKGDYFGKELLYWASPANSFDLKVPSSTQNVRCQTKVEAFALKAEALRSIVLKYRRTWNRILYNCDINYPQLEELELARSPHDKTEQLWEESLRLQKLKVLKDNDILEWVSRNGLPENIKKKIMENITEINAVKKNIDVDVDVDFVFSILPQDVKEAIKVYVGMDALKKVPMLKNMPESSLKFICKYLEPVIYSKNDYLIRARKPLNSMLFVIEGVIIWPNTANEAVTAGSYMINQLCLVKGDLYGEELLSWASPGSRISDLPISTQDVCCQTKVEALALKAEKMQSMVSELRERWTNYYIAPPQEKTYLQILNETYRQLKPTKLDKVEDEELRQKMKTMIKERDILEWLSRNDIDDDLKTKIIMHMKLNKIVDENINADVTVEYLFNNIPFGIAISIKRQLCISTLKKVPMLEKMPEDVFKNICYEVKPVTYTQDSYIVRAGEPLDLMLIITQGTVICAGTKYLEKGHFCGEELLSWASPNILFSGRAPISIHDVKCQTKVEGFALTADKLRSFVSQYSLEWISNFNNYSNSHQLEEQTDNIDKILNEVQMGTTKLEDIEDEEKIMIKEKEIHEWVSRNGLEEDLKTKIIMHIKLNNLVEQNIDANVDVEYLTNNLPFGVAISIKRHLCISTLKKVPMLEKMPENVFANICYELKPVTYTEDSYIVRAGEQLDLMLIIVEGKILQTDMTLDTGTTGSSMITNYLEKGDFCGEDLLSWASPNILFSGDAPVSTHDVRCETKVEGFALTADKLRSFISQYTSEWISNFNNCNNLQQLGELAFRPDNIDKILNELGATKVDDIEDEKLKKKMKTVIKEKHVQEWLSRNCPLDEDLKTKVMMHLKLNKILDQNNDAAVDVEYISNNLPFGTAISIKRHLCISALKKVPMLEKMPEDVFSNICYDLKPVTYTEDSYIVRAGEKLDLMLIIVEGKILPPDVNSDNGTAGSPMITKYLEKGDFCGEELLNWASPNTLFSGHAPISTHDVKCETKVEGFALTVDKLRSFVSQYTSDWISHFNNSKS</sequence>
<feature type="domain" description="Cyclic nucleotide-binding" evidence="4">
    <location>
        <begin position="165"/>
        <end position="276"/>
    </location>
</feature>